<sequence length="91" mass="9510">MRRSVAVSASWRPVRRPASDGSLLPEFRATAVCVAFVLPPARPRQPGVAAQVIIMANAGVAIVPRGEIRPGSEWGRGVGLGGSPQVMHGSK</sequence>
<dbReference type="Proteomes" id="UP000324222">
    <property type="component" value="Unassembled WGS sequence"/>
</dbReference>
<gene>
    <name evidence="1" type="ORF">E2C01_058218</name>
</gene>
<evidence type="ECO:0000313" key="2">
    <source>
        <dbReference type="Proteomes" id="UP000324222"/>
    </source>
</evidence>
<reference evidence="1 2" key="1">
    <citation type="submission" date="2019-05" db="EMBL/GenBank/DDBJ databases">
        <title>Another draft genome of Portunus trituberculatus and its Hox gene families provides insights of decapod evolution.</title>
        <authorList>
            <person name="Jeong J.-H."/>
            <person name="Song I."/>
            <person name="Kim S."/>
            <person name="Choi T."/>
            <person name="Kim D."/>
            <person name="Ryu S."/>
            <person name="Kim W."/>
        </authorList>
    </citation>
    <scope>NUCLEOTIDE SEQUENCE [LARGE SCALE GENOMIC DNA]</scope>
    <source>
        <tissue evidence="1">Muscle</tissue>
    </source>
</reference>
<dbReference type="EMBL" id="VSRR010021647">
    <property type="protein sequence ID" value="MPC64107.1"/>
    <property type="molecule type" value="Genomic_DNA"/>
</dbReference>
<comment type="caution">
    <text evidence="1">The sequence shown here is derived from an EMBL/GenBank/DDBJ whole genome shotgun (WGS) entry which is preliminary data.</text>
</comment>
<evidence type="ECO:0000313" key="1">
    <source>
        <dbReference type="EMBL" id="MPC64107.1"/>
    </source>
</evidence>
<accession>A0A5B7H441</accession>
<organism evidence="1 2">
    <name type="scientific">Portunus trituberculatus</name>
    <name type="common">Swimming crab</name>
    <name type="synonym">Neptunus trituberculatus</name>
    <dbReference type="NCBI Taxonomy" id="210409"/>
    <lineage>
        <taxon>Eukaryota</taxon>
        <taxon>Metazoa</taxon>
        <taxon>Ecdysozoa</taxon>
        <taxon>Arthropoda</taxon>
        <taxon>Crustacea</taxon>
        <taxon>Multicrustacea</taxon>
        <taxon>Malacostraca</taxon>
        <taxon>Eumalacostraca</taxon>
        <taxon>Eucarida</taxon>
        <taxon>Decapoda</taxon>
        <taxon>Pleocyemata</taxon>
        <taxon>Brachyura</taxon>
        <taxon>Eubrachyura</taxon>
        <taxon>Portunoidea</taxon>
        <taxon>Portunidae</taxon>
        <taxon>Portuninae</taxon>
        <taxon>Portunus</taxon>
    </lineage>
</organism>
<keyword evidence="2" id="KW-1185">Reference proteome</keyword>
<protein>
    <submittedName>
        <fullName evidence="1">Uncharacterized protein</fullName>
    </submittedName>
</protein>
<proteinExistence type="predicted"/>
<dbReference type="AlphaFoldDB" id="A0A5B7H441"/>
<name>A0A5B7H441_PORTR</name>